<evidence type="ECO:0000313" key="7">
    <source>
        <dbReference type="EMBL" id="CAL1536892.1"/>
    </source>
</evidence>
<dbReference type="SUPFAM" id="SSF81321">
    <property type="entry name" value="Family A G protein-coupled receptor-like"/>
    <property type="match status" value="1"/>
</dbReference>
<dbReference type="PROSITE" id="PS50262">
    <property type="entry name" value="G_PROTEIN_RECEP_F1_2"/>
    <property type="match status" value="1"/>
</dbReference>
<dbReference type="Gene3D" id="1.20.1070.10">
    <property type="entry name" value="Rhodopsin 7-helix transmembrane proteins"/>
    <property type="match status" value="1"/>
</dbReference>
<feature type="transmembrane region" description="Helical" evidence="5">
    <location>
        <begin position="126"/>
        <end position="147"/>
    </location>
</feature>
<keyword evidence="4 5" id="KW-0472">Membrane</keyword>
<dbReference type="AlphaFoldDB" id="A0AAV2HTQ1"/>
<evidence type="ECO:0000256" key="1">
    <source>
        <dbReference type="ARBA" id="ARBA00004370"/>
    </source>
</evidence>
<keyword evidence="8" id="KW-1185">Reference proteome</keyword>
<dbReference type="InterPro" id="IPR017452">
    <property type="entry name" value="GPCR_Rhodpsn_7TM"/>
</dbReference>
<feature type="domain" description="G-protein coupled receptors family 1 profile" evidence="6">
    <location>
        <begin position="15"/>
        <end position="293"/>
    </location>
</feature>
<evidence type="ECO:0000256" key="5">
    <source>
        <dbReference type="SAM" id="Phobius"/>
    </source>
</evidence>
<protein>
    <recommendedName>
        <fullName evidence="6">G-protein coupled receptors family 1 profile domain-containing protein</fullName>
    </recommendedName>
</protein>
<feature type="transmembrane region" description="Helical" evidence="5">
    <location>
        <begin position="6"/>
        <end position="24"/>
    </location>
</feature>
<dbReference type="InterPro" id="IPR052954">
    <property type="entry name" value="GPCR-Ligand_Int"/>
</dbReference>
<organism evidence="7 8">
    <name type="scientific">Lymnaea stagnalis</name>
    <name type="common">Great pond snail</name>
    <name type="synonym">Helix stagnalis</name>
    <dbReference type="NCBI Taxonomy" id="6523"/>
    <lineage>
        <taxon>Eukaryota</taxon>
        <taxon>Metazoa</taxon>
        <taxon>Spiralia</taxon>
        <taxon>Lophotrochozoa</taxon>
        <taxon>Mollusca</taxon>
        <taxon>Gastropoda</taxon>
        <taxon>Heterobranchia</taxon>
        <taxon>Euthyneura</taxon>
        <taxon>Panpulmonata</taxon>
        <taxon>Hygrophila</taxon>
        <taxon>Lymnaeoidea</taxon>
        <taxon>Lymnaeidae</taxon>
        <taxon>Lymnaea</taxon>
    </lineage>
</organism>
<proteinExistence type="predicted"/>
<dbReference type="Proteomes" id="UP001497497">
    <property type="component" value="Unassembled WGS sequence"/>
</dbReference>
<feature type="transmembrane region" description="Helical" evidence="5">
    <location>
        <begin position="191"/>
        <end position="212"/>
    </location>
</feature>
<reference evidence="7 8" key="1">
    <citation type="submission" date="2024-04" db="EMBL/GenBank/DDBJ databases">
        <authorList>
            <consortium name="Genoscope - CEA"/>
            <person name="William W."/>
        </authorList>
    </citation>
    <scope>NUCLEOTIDE SEQUENCE [LARGE SCALE GENOMIC DNA]</scope>
</reference>
<evidence type="ECO:0000256" key="2">
    <source>
        <dbReference type="ARBA" id="ARBA00022692"/>
    </source>
</evidence>
<dbReference type="GO" id="GO:0016020">
    <property type="term" value="C:membrane"/>
    <property type="evidence" value="ECO:0007669"/>
    <property type="project" value="UniProtKB-SubCell"/>
</dbReference>
<evidence type="ECO:0000259" key="6">
    <source>
        <dbReference type="PROSITE" id="PS50262"/>
    </source>
</evidence>
<dbReference type="EMBL" id="CAXITT010000242">
    <property type="protein sequence ID" value="CAL1536892.1"/>
    <property type="molecule type" value="Genomic_DNA"/>
</dbReference>
<feature type="transmembrane region" description="Helical" evidence="5">
    <location>
        <begin position="93"/>
        <end position="114"/>
    </location>
</feature>
<feature type="transmembrane region" description="Helical" evidence="5">
    <location>
        <begin position="31"/>
        <end position="50"/>
    </location>
</feature>
<dbReference type="Pfam" id="PF10324">
    <property type="entry name" value="7TM_GPCR_Srw"/>
    <property type="match status" value="1"/>
</dbReference>
<comment type="caution">
    <text evidence="7">The sequence shown here is derived from an EMBL/GenBank/DDBJ whole genome shotgun (WGS) entry which is preliminary data.</text>
</comment>
<evidence type="ECO:0000256" key="4">
    <source>
        <dbReference type="ARBA" id="ARBA00023136"/>
    </source>
</evidence>
<dbReference type="GO" id="GO:0008528">
    <property type="term" value="F:G protein-coupled peptide receptor activity"/>
    <property type="evidence" value="ECO:0007669"/>
    <property type="project" value="InterPro"/>
</dbReference>
<name>A0AAV2HTQ1_LYMST</name>
<dbReference type="InterPro" id="IPR019427">
    <property type="entry name" value="7TM_GPCR_serpentine_rcpt_Srw"/>
</dbReference>
<evidence type="ECO:0000256" key="3">
    <source>
        <dbReference type="ARBA" id="ARBA00022989"/>
    </source>
</evidence>
<feature type="transmembrane region" description="Helical" evidence="5">
    <location>
        <begin position="233"/>
        <end position="253"/>
    </location>
</feature>
<gene>
    <name evidence="7" type="ORF">GSLYS_00010805001</name>
</gene>
<keyword evidence="3 5" id="KW-1133">Transmembrane helix</keyword>
<comment type="subcellular location">
    <subcellularLocation>
        <location evidence="1">Membrane</location>
    </subcellularLocation>
</comment>
<accession>A0AAV2HTQ1</accession>
<evidence type="ECO:0000313" key="8">
    <source>
        <dbReference type="Proteomes" id="UP001497497"/>
    </source>
</evidence>
<sequence length="313" mass="35374">MFGVTPAISLFGIVGNIFSIIILIRHGLNKCSNILLVVLAANDICFLIGFNSVPNFLYDLGGPVEGFAYNPQVGFFLFILHQLFEVMDYGCGAVSLTLPVLITSERLIAVFLPLQFTQIVTPRRTWCAVVIICVCWYGFFIHMSFLVTLQYEFSPASNTSIGLMRRSDYFNDIIEIVPVLELSMSYLCLKIPPVATFVGCVTIVIKVKMASVRRLKITSKSNKASKSNRTTKMLLAVCTMYTMTCGVMSLPTFLPQYMYYTMTSDAPSNLGRIMYQVMNLALCINSSWNFIIYVVMNKNFRKTYWSLFDRKKS</sequence>
<keyword evidence="2 5" id="KW-0812">Transmembrane</keyword>
<dbReference type="PANTHER" id="PTHR46641">
    <property type="entry name" value="FMRFAMIDE RECEPTOR-RELATED"/>
    <property type="match status" value="1"/>
</dbReference>
<feature type="transmembrane region" description="Helical" evidence="5">
    <location>
        <begin position="273"/>
        <end position="296"/>
    </location>
</feature>